<dbReference type="AlphaFoldDB" id="A0A066TS97"/>
<keyword evidence="2" id="KW-1185">Reference proteome</keyword>
<evidence type="ECO:0000313" key="2">
    <source>
        <dbReference type="Proteomes" id="UP000027345"/>
    </source>
</evidence>
<organism evidence="1 2">
    <name type="scientific">Amycolatopsis rifamycinica</name>
    <dbReference type="NCBI Taxonomy" id="287986"/>
    <lineage>
        <taxon>Bacteria</taxon>
        <taxon>Bacillati</taxon>
        <taxon>Actinomycetota</taxon>
        <taxon>Actinomycetes</taxon>
        <taxon>Pseudonocardiales</taxon>
        <taxon>Pseudonocardiaceae</taxon>
        <taxon>Amycolatopsis</taxon>
    </lineage>
</organism>
<reference evidence="1 2" key="1">
    <citation type="submission" date="2014-05" db="EMBL/GenBank/DDBJ databases">
        <title>Draft genome sequence of Amycolatopsis rifamycinica DSM 46095.</title>
        <authorList>
            <person name="Lal R."/>
            <person name="Saxena A."/>
            <person name="Kumari R."/>
            <person name="Mukherjee U."/>
            <person name="Singh P."/>
            <person name="Sangwan N."/>
            <person name="Mahato N.K."/>
        </authorList>
    </citation>
    <scope>NUCLEOTIDE SEQUENCE [LARGE SCALE GENOMIC DNA]</scope>
    <source>
        <strain evidence="1 2">DSM 46095</strain>
    </source>
</reference>
<accession>A0A066TS97</accession>
<sequence length="86" mass="9193">MFRAVALYKSGSDVLMAVFSRLGWSVRRSDLKPLVLFAVGACRVVLVPALGIEFVQALIWSRRSGCAGASAMIWTRAALLVPPASG</sequence>
<evidence type="ECO:0000313" key="1">
    <source>
        <dbReference type="EMBL" id="KDN16412.1"/>
    </source>
</evidence>
<comment type="caution">
    <text evidence="1">The sequence shown here is derived from an EMBL/GenBank/DDBJ whole genome shotgun (WGS) entry which is preliminary data.</text>
</comment>
<gene>
    <name evidence="1" type="ORF">DV20_41095</name>
</gene>
<dbReference type="EMBL" id="JMQI01000081">
    <property type="protein sequence ID" value="KDN16412.1"/>
    <property type="molecule type" value="Genomic_DNA"/>
</dbReference>
<proteinExistence type="predicted"/>
<dbReference type="Proteomes" id="UP000027345">
    <property type="component" value="Unassembled WGS sequence"/>
</dbReference>
<name>A0A066TS97_9PSEU</name>
<protein>
    <submittedName>
        <fullName evidence="1">Uncharacterized protein</fullName>
    </submittedName>
</protein>